<evidence type="ECO:0000256" key="1">
    <source>
        <dbReference type="SAM" id="Coils"/>
    </source>
</evidence>
<dbReference type="SUPFAM" id="SSF48452">
    <property type="entry name" value="TPR-like"/>
    <property type="match status" value="1"/>
</dbReference>
<dbReference type="SUPFAM" id="SSF52540">
    <property type="entry name" value="P-loop containing nucleoside triphosphate hydrolases"/>
    <property type="match status" value="1"/>
</dbReference>
<dbReference type="InterPro" id="IPR011009">
    <property type="entry name" value="Kinase-like_dom_sf"/>
</dbReference>
<evidence type="ECO:0000313" key="2">
    <source>
        <dbReference type="EMBL" id="MBA9001619.1"/>
    </source>
</evidence>
<gene>
    <name evidence="2" type="ORF">HNR21_000501</name>
</gene>
<dbReference type="Proteomes" id="UP000539313">
    <property type="component" value="Unassembled WGS sequence"/>
</dbReference>
<name>A0A7W3R6M7_9ACTN</name>
<protein>
    <submittedName>
        <fullName evidence="2">Aminoglycoside phosphotransferase (APT) family kinase protein</fullName>
    </submittedName>
</protein>
<keyword evidence="3" id="KW-1185">Reference proteome</keyword>
<proteinExistence type="predicted"/>
<dbReference type="RefSeq" id="WP_182703861.1">
    <property type="nucleotide sequence ID" value="NZ_JACJII010000001.1"/>
</dbReference>
<dbReference type="PANTHER" id="PTHR40086">
    <property type="entry name" value="PHOSPHOTRANSFERASE YTMP-RELATED"/>
    <property type="match status" value="1"/>
</dbReference>
<keyword evidence="1" id="KW-0175">Coiled coil</keyword>
<keyword evidence="2" id="KW-0418">Kinase</keyword>
<sequence>MAFEPRFHRVAALERRFVDREGPLAAVAEELARIGGGPRVLNLTGIGGIGKSRLLREIRDRVEQAGHRTAVLDLQVPALRQQADALAVLRVRLGQQGVRFDRYDIAYAVLWQRLHPHLRINERDLPFARESEVLSSAVDVASGVPVFATAVGLVRLLDRARAGQRRRRTLRIDAALKRLDELPNAELVDAVTYYFAEDLRDDSRERPYTIFIDAYEAMRGQDDTWLQDLVAQLDRGLTVIASREPVPWDGEWERVVRTVPIGGLPLEARLELLADGGIDDPRERRAIAAASEGVPFYLHLAVDTRSRGAGGVVSEAEILRRFLQHVDAAEIRFLELLSVARLFDFEVFRKLAAAFDLPGHRMAWESLTSYSFVYPAGPEHLQLHQLMTGALRERLSPEVQRDVHRVLRAIWDERGNLHEAAYHGLAAGDLTEAELLEYADEIKTSGGARGIGGLLADLRGRPDMADAARCLEAEQAILLGNIEQAGALTRGRPLTFGTPAGERLAVAAGHARRIAGDTAAALDIYTRTLEHASGGCRLDAGLWAADLHMAQGRFEHARRIVAEIRDDCGDRDAELRGDLARLLYLADRFCYDFDGARRHLDEATRWYAEARSVFGQSAVKTNEAELLAWTDPRAAIPAAVEAVEVQRELGALHELGKAYTALAQAQLLLGQLRESAASLELACDALERARYRSGRARAELLRAFLLARRGLPVKAAESARQAVAELQAVEVYPTLILVAARLLEVLGLPDPDVERAAGRARAVLGEAFDGVTAERADQLLGLRPGVLYEAAVRSPEAAAGFYNRNVRVGDLLVRAPIAGADGMDLKIWPENEVLAAIGPHLNDGTGGRVPRLLFASADPPYQIHEFVTGEVLDGVAPRGVRVPEHVVGDVADLFRLLAEVPSRELPVPPDGWPDDGDTVAFARRLSTVTGQVYETFRHDYAVEFRGLGIPAAPLAPVRWDSLTRRPFCLLHSDVHRKNMIVAQGRTVFLDWELALWGDPVYELAVHLHKMSYFDDERDALLARWQRAMPPDMTRAWREDLQTYLAHERVKSAIVDTVRYTQLVRSGTQSPEQDRHLLDKLTAKLNAAGTYWSWTRPIERAHVERVVRG</sequence>
<dbReference type="InterPro" id="IPR052077">
    <property type="entry name" value="CcrZ_PhaseVar_Mediator"/>
</dbReference>
<dbReference type="AlphaFoldDB" id="A0A7W3R6M7"/>
<dbReference type="PANTHER" id="PTHR40086:SF1">
    <property type="entry name" value="CELL CYCLE REGULATOR CCRZ"/>
    <property type="match status" value="1"/>
</dbReference>
<dbReference type="Gene3D" id="3.90.1200.10">
    <property type="match status" value="1"/>
</dbReference>
<dbReference type="InterPro" id="IPR027417">
    <property type="entry name" value="P-loop_NTPase"/>
</dbReference>
<dbReference type="SUPFAM" id="SSF56112">
    <property type="entry name" value="Protein kinase-like (PK-like)"/>
    <property type="match status" value="1"/>
</dbReference>
<dbReference type="EMBL" id="JACJII010000001">
    <property type="protein sequence ID" value="MBA9001619.1"/>
    <property type="molecule type" value="Genomic_DNA"/>
</dbReference>
<evidence type="ECO:0000313" key="3">
    <source>
        <dbReference type="Proteomes" id="UP000539313"/>
    </source>
</evidence>
<organism evidence="2 3">
    <name type="scientific">Thermomonospora cellulosilytica</name>
    <dbReference type="NCBI Taxonomy" id="1411118"/>
    <lineage>
        <taxon>Bacteria</taxon>
        <taxon>Bacillati</taxon>
        <taxon>Actinomycetota</taxon>
        <taxon>Actinomycetes</taxon>
        <taxon>Streptosporangiales</taxon>
        <taxon>Thermomonosporaceae</taxon>
        <taxon>Thermomonospora</taxon>
    </lineage>
</organism>
<dbReference type="InterPro" id="IPR011990">
    <property type="entry name" value="TPR-like_helical_dom_sf"/>
</dbReference>
<dbReference type="Gene3D" id="3.40.50.300">
    <property type="entry name" value="P-loop containing nucleotide triphosphate hydrolases"/>
    <property type="match status" value="1"/>
</dbReference>
<dbReference type="GO" id="GO:0016301">
    <property type="term" value="F:kinase activity"/>
    <property type="evidence" value="ECO:0007669"/>
    <property type="project" value="UniProtKB-KW"/>
</dbReference>
<comment type="caution">
    <text evidence="2">The sequence shown here is derived from an EMBL/GenBank/DDBJ whole genome shotgun (WGS) entry which is preliminary data.</text>
</comment>
<reference evidence="2 3" key="1">
    <citation type="submission" date="2020-08" db="EMBL/GenBank/DDBJ databases">
        <title>Sequencing the genomes of 1000 actinobacteria strains.</title>
        <authorList>
            <person name="Klenk H.-P."/>
        </authorList>
    </citation>
    <scope>NUCLEOTIDE SEQUENCE [LARGE SCALE GENOMIC DNA]</scope>
    <source>
        <strain evidence="2 3">DSM 45823</strain>
    </source>
</reference>
<keyword evidence="2" id="KW-0808">Transferase</keyword>
<accession>A0A7W3R6M7</accession>
<feature type="coiled-coil region" evidence="1">
    <location>
        <begin position="662"/>
        <end position="689"/>
    </location>
</feature>